<evidence type="ECO:0000313" key="2">
    <source>
        <dbReference type="Proteomes" id="UP000276103"/>
    </source>
</evidence>
<dbReference type="AlphaFoldDB" id="A0A3S1C4L8"/>
<dbReference type="Proteomes" id="UP000276103">
    <property type="component" value="Unassembled WGS sequence"/>
</dbReference>
<name>A0A3S1C4L8_ANAVA</name>
<protein>
    <submittedName>
        <fullName evidence="1">Uncharacterized protein</fullName>
    </submittedName>
</protein>
<proteinExistence type="predicted"/>
<accession>A0A3S1C4L8</accession>
<gene>
    <name evidence="1" type="ORF">DSM107003_25940</name>
</gene>
<organism evidence="1 2">
    <name type="scientific">Trichormus variabilis SAG 1403-4b</name>
    <dbReference type="NCBI Taxonomy" id="447716"/>
    <lineage>
        <taxon>Bacteria</taxon>
        <taxon>Bacillati</taxon>
        <taxon>Cyanobacteriota</taxon>
        <taxon>Cyanophyceae</taxon>
        <taxon>Nostocales</taxon>
        <taxon>Nostocaceae</taxon>
        <taxon>Trichormus</taxon>
    </lineage>
</organism>
<sequence>MSPPVDYLSLGLTLLRGDTEMGGRGDAGSFFDKQLAGLDKYPDRINYTDCFPVKSSLLKVPSLH</sequence>
<reference evidence="1 2" key="1">
    <citation type="journal article" date="2019" name="Genome Biol. Evol.">
        <title>Day and night: Metabolic profiles and evolutionary relationships of six axenic non-marine cyanobacteria.</title>
        <authorList>
            <person name="Will S.E."/>
            <person name="Henke P."/>
            <person name="Boedeker C."/>
            <person name="Huang S."/>
            <person name="Brinkmann H."/>
            <person name="Rohde M."/>
            <person name="Jarek M."/>
            <person name="Friedl T."/>
            <person name="Seufert S."/>
            <person name="Schumacher M."/>
            <person name="Overmann J."/>
            <person name="Neumann-Schaal M."/>
            <person name="Petersen J."/>
        </authorList>
    </citation>
    <scope>NUCLEOTIDE SEQUENCE [LARGE SCALE GENOMIC DNA]</scope>
    <source>
        <strain evidence="1 2">SAG 1403-4b</strain>
    </source>
</reference>
<comment type="caution">
    <text evidence="1">The sequence shown here is derived from an EMBL/GenBank/DDBJ whole genome shotgun (WGS) entry which is preliminary data.</text>
</comment>
<dbReference type="EMBL" id="RSCM01000007">
    <property type="protein sequence ID" value="RUS96497.1"/>
    <property type="molecule type" value="Genomic_DNA"/>
</dbReference>
<keyword evidence="2" id="KW-1185">Reference proteome</keyword>
<evidence type="ECO:0000313" key="1">
    <source>
        <dbReference type="EMBL" id="RUS96497.1"/>
    </source>
</evidence>